<evidence type="ECO:0000313" key="2">
    <source>
        <dbReference type="EMBL" id="KTD17358.1"/>
    </source>
</evidence>
<name>A0A0W0VB77_9GAMM</name>
<comment type="caution">
    <text evidence="2">The sequence shown here is derived from an EMBL/GenBank/DDBJ whole genome shotgun (WGS) entry which is preliminary data.</text>
</comment>
<keyword evidence="2" id="KW-0808">Transferase</keyword>
<dbReference type="GO" id="GO:0016740">
    <property type="term" value="F:transferase activity"/>
    <property type="evidence" value="ECO:0007669"/>
    <property type="project" value="UniProtKB-KW"/>
</dbReference>
<dbReference type="GO" id="GO:0030295">
    <property type="term" value="F:protein kinase activator activity"/>
    <property type="evidence" value="ECO:0007669"/>
    <property type="project" value="TreeGrafter"/>
</dbReference>
<dbReference type="CDD" id="cd00211">
    <property type="entry name" value="PTS_IIA_fru"/>
    <property type="match status" value="1"/>
</dbReference>
<dbReference type="PANTHER" id="PTHR47738">
    <property type="entry name" value="PTS SYSTEM FRUCTOSE-LIKE EIIA COMPONENT-RELATED"/>
    <property type="match status" value="1"/>
</dbReference>
<dbReference type="EMBL" id="LNYJ01000011">
    <property type="protein sequence ID" value="KTD17358.1"/>
    <property type="molecule type" value="Genomic_DNA"/>
</dbReference>
<dbReference type="Gene3D" id="3.40.930.10">
    <property type="entry name" value="Mannitol-specific EII, Chain A"/>
    <property type="match status" value="1"/>
</dbReference>
<dbReference type="PATRIC" id="fig|456.5.peg.1776"/>
<dbReference type="PANTHER" id="PTHR47738:SF1">
    <property type="entry name" value="NITROGEN REGULATORY PROTEIN"/>
    <property type="match status" value="1"/>
</dbReference>
<dbReference type="Proteomes" id="UP000055035">
    <property type="component" value="Unassembled WGS sequence"/>
</dbReference>
<organism evidence="2 3">
    <name type="scientific">Legionella jordanis</name>
    <dbReference type="NCBI Taxonomy" id="456"/>
    <lineage>
        <taxon>Bacteria</taxon>
        <taxon>Pseudomonadati</taxon>
        <taxon>Pseudomonadota</taxon>
        <taxon>Gammaproteobacteria</taxon>
        <taxon>Legionellales</taxon>
        <taxon>Legionellaceae</taxon>
        <taxon>Legionella</taxon>
    </lineage>
</organism>
<evidence type="ECO:0000259" key="1">
    <source>
        <dbReference type="PROSITE" id="PS51094"/>
    </source>
</evidence>
<sequence>MHLSEVLDPDRICIDGNCQSKTSVLLKISHILSHNETHLNSNDLFDAYCKREQLGSTAIGQGIMIPHIRCAEITKPKACFIKLASPIDFAAPDKQPVDLIIGLIVPKDHFEQHLQLLNGIVKQFNVPGFREQCRKTLNKEQLFKLICTDQLKIENL</sequence>
<dbReference type="EC" id="2.7.1.-" evidence="2"/>
<dbReference type="OrthoDB" id="95460at2"/>
<dbReference type="InterPro" id="IPR002178">
    <property type="entry name" value="PTS_EIIA_type-2_dom"/>
</dbReference>
<gene>
    <name evidence="2" type="primary">ptsN</name>
    <name evidence="2" type="ORF">Ljor_1664</name>
</gene>
<dbReference type="SUPFAM" id="SSF55804">
    <property type="entry name" value="Phoshotransferase/anion transport protein"/>
    <property type="match status" value="1"/>
</dbReference>
<accession>A0A0W0VB77</accession>
<dbReference type="STRING" id="456.Ljor_1664"/>
<keyword evidence="3" id="KW-1185">Reference proteome</keyword>
<dbReference type="InterPro" id="IPR016152">
    <property type="entry name" value="PTrfase/Anion_transptr"/>
</dbReference>
<protein>
    <submittedName>
        <fullName evidence="2">Nitrogen regulatory protein</fullName>
        <ecNumber evidence="2">2.7.1.-</ecNumber>
    </submittedName>
</protein>
<dbReference type="InterPro" id="IPR051541">
    <property type="entry name" value="PTS_SugarTrans_NitroReg"/>
</dbReference>
<dbReference type="AlphaFoldDB" id="A0A0W0VB77"/>
<dbReference type="RefSeq" id="WP_058471121.1">
    <property type="nucleotide sequence ID" value="NZ_CAAAIC010000009.1"/>
</dbReference>
<reference evidence="2 3" key="1">
    <citation type="submission" date="2015-11" db="EMBL/GenBank/DDBJ databases">
        <title>Genomic analysis of 38 Legionella species identifies large and diverse effector repertoires.</title>
        <authorList>
            <person name="Burstein D."/>
            <person name="Amaro F."/>
            <person name="Zusman T."/>
            <person name="Lifshitz Z."/>
            <person name="Cohen O."/>
            <person name="Gilbert J.A."/>
            <person name="Pupko T."/>
            <person name="Shuman H.A."/>
            <person name="Segal G."/>
        </authorList>
    </citation>
    <scope>NUCLEOTIDE SEQUENCE [LARGE SCALE GENOMIC DNA]</scope>
    <source>
        <strain evidence="2 3">BL-540</strain>
    </source>
</reference>
<evidence type="ECO:0000313" key="3">
    <source>
        <dbReference type="Proteomes" id="UP000055035"/>
    </source>
</evidence>
<feature type="domain" description="PTS EIIA type-2" evidence="1">
    <location>
        <begin position="5"/>
        <end position="149"/>
    </location>
</feature>
<dbReference type="Pfam" id="PF00359">
    <property type="entry name" value="PTS_EIIA_2"/>
    <property type="match status" value="1"/>
</dbReference>
<proteinExistence type="predicted"/>
<dbReference type="PROSITE" id="PS51094">
    <property type="entry name" value="PTS_EIIA_TYPE_2"/>
    <property type="match status" value="1"/>
</dbReference>